<organism evidence="2 3">
    <name type="scientific">Micropruina glycogenica</name>
    <dbReference type="NCBI Taxonomy" id="75385"/>
    <lineage>
        <taxon>Bacteria</taxon>
        <taxon>Bacillati</taxon>
        <taxon>Actinomycetota</taxon>
        <taxon>Actinomycetes</taxon>
        <taxon>Propionibacteriales</taxon>
        <taxon>Nocardioidaceae</taxon>
        <taxon>Micropruina</taxon>
    </lineage>
</organism>
<sequence>MTHPSFQACLETNPPAENLLSPRAHDIQAPAAMTVEPWREIGPSPTTASQPFGAR</sequence>
<dbReference type="AlphaFoldDB" id="A0A2N9JKG0"/>
<proteinExistence type="predicted"/>
<feature type="region of interest" description="Disordered" evidence="1">
    <location>
        <begin position="34"/>
        <end position="55"/>
    </location>
</feature>
<feature type="compositionally biased region" description="Polar residues" evidence="1">
    <location>
        <begin position="44"/>
        <end position="55"/>
    </location>
</feature>
<evidence type="ECO:0000256" key="1">
    <source>
        <dbReference type="SAM" id="MobiDB-lite"/>
    </source>
</evidence>
<dbReference type="KEGG" id="mgg:MPLG2_3216"/>
<gene>
    <name evidence="2" type="ORF">MPLG2_3216</name>
</gene>
<dbReference type="Proteomes" id="UP000238164">
    <property type="component" value="Chromosome 1"/>
</dbReference>
<evidence type="ECO:0000313" key="3">
    <source>
        <dbReference type="Proteomes" id="UP000238164"/>
    </source>
</evidence>
<evidence type="ECO:0000313" key="2">
    <source>
        <dbReference type="EMBL" id="SPD88246.1"/>
    </source>
</evidence>
<name>A0A2N9JKG0_9ACTN</name>
<accession>A0A2N9JKG0</accession>
<protein>
    <submittedName>
        <fullName evidence="2">Uncharacterized protein</fullName>
    </submittedName>
</protein>
<dbReference type="EMBL" id="LT985188">
    <property type="protein sequence ID" value="SPD88246.1"/>
    <property type="molecule type" value="Genomic_DNA"/>
</dbReference>
<reference evidence="2 3" key="1">
    <citation type="submission" date="2018-02" db="EMBL/GenBank/DDBJ databases">
        <authorList>
            <person name="Cohen D.B."/>
            <person name="Kent A.D."/>
        </authorList>
    </citation>
    <scope>NUCLEOTIDE SEQUENCE [LARGE SCALE GENOMIC DNA]</scope>
    <source>
        <strain evidence="2">1</strain>
    </source>
</reference>
<keyword evidence="3" id="KW-1185">Reference proteome</keyword>